<feature type="region of interest" description="Disordered" evidence="1">
    <location>
        <begin position="83"/>
        <end position="102"/>
    </location>
</feature>
<evidence type="ECO:0000256" key="1">
    <source>
        <dbReference type="SAM" id="MobiDB-lite"/>
    </source>
</evidence>
<dbReference type="EMBL" id="SDPP02000007">
    <property type="protein sequence ID" value="KAA1372469.1"/>
    <property type="molecule type" value="Genomic_DNA"/>
</dbReference>
<accession>A0A641AI30</accession>
<comment type="caution">
    <text evidence="2">The sequence shown here is derived from an EMBL/GenBank/DDBJ whole genome shotgun (WGS) entry which is preliminary data.</text>
</comment>
<dbReference type="InterPro" id="IPR023846">
    <property type="entry name" value="CHP04042_MSMEG0570"/>
</dbReference>
<dbReference type="AlphaFoldDB" id="A0A641AI30"/>
<keyword evidence="3" id="KW-1185">Reference proteome</keyword>
<proteinExistence type="predicted"/>
<sequence>MPEMTVTVRWPDGRVADCYSPSLVMHDHLSAGTSYRVDEFVRRAAVALGEASERVRATYGFTCSASAASLERIERSAATFDPHDSVDVLDMQPPLPVTQETA</sequence>
<dbReference type="Proteomes" id="UP001515100">
    <property type="component" value="Unassembled WGS sequence"/>
</dbReference>
<name>A0A641AI30_9ACTN</name>
<organism evidence="2 3">
    <name type="scientific">Aeromicrobium fastidiosum</name>
    <dbReference type="NCBI Taxonomy" id="52699"/>
    <lineage>
        <taxon>Bacteria</taxon>
        <taxon>Bacillati</taxon>
        <taxon>Actinomycetota</taxon>
        <taxon>Actinomycetes</taxon>
        <taxon>Propionibacteriales</taxon>
        <taxon>Nocardioidaceae</taxon>
        <taxon>Aeromicrobium</taxon>
    </lineage>
</organism>
<evidence type="ECO:0000313" key="2">
    <source>
        <dbReference type="EMBL" id="KAA1372469.1"/>
    </source>
</evidence>
<gene>
    <name evidence="2" type="ORF">ESP62_018885</name>
</gene>
<evidence type="ECO:0000313" key="3">
    <source>
        <dbReference type="Proteomes" id="UP001515100"/>
    </source>
</evidence>
<dbReference type="NCBIfam" id="TIGR04042">
    <property type="entry name" value="MSMEG_0570_fam"/>
    <property type="match status" value="1"/>
</dbReference>
<reference evidence="2" key="1">
    <citation type="submission" date="2019-09" db="EMBL/GenBank/DDBJ databases">
        <authorList>
            <person name="Li J."/>
        </authorList>
    </citation>
    <scope>NUCLEOTIDE SEQUENCE [LARGE SCALE GENOMIC DNA]</scope>
    <source>
        <strain evidence="2">NRBC 14897</strain>
    </source>
</reference>
<dbReference type="RefSeq" id="WP_129185894.1">
    <property type="nucleotide sequence ID" value="NZ_JAGIOG010000001.1"/>
</dbReference>
<dbReference type="OrthoDB" id="195104at2"/>
<protein>
    <submittedName>
        <fullName evidence="2">MSMEG_0570 family nitrogen starvation response protein</fullName>
    </submittedName>
</protein>